<sequence length="132" mass="14409">MRQIIYVSTLRHGVVPDTAGIVASARRRNAEHRLTSMLFFDGRRFLQALEGEAKAVEATFARIAADPRHHALIQLSDRRIDRREFGTEGLAYRAPLQADLAAMARMAVLAAHSGPAEQAGFASFAAPLVRAA</sequence>
<gene>
    <name evidence="2" type="ORF">GGQ96_001638</name>
</gene>
<comment type="caution">
    <text evidence="2">The sequence shown here is derived from an EMBL/GenBank/DDBJ whole genome shotgun (WGS) entry which is preliminary data.</text>
</comment>
<dbReference type="SUPFAM" id="SSF54975">
    <property type="entry name" value="Acylphosphatase/BLUF domain-like"/>
    <property type="match status" value="1"/>
</dbReference>
<evidence type="ECO:0000259" key="1">
    <source>
        <dbReference type="PROSITE" id="PS50925"/>
    </source>
</evidence>
<dbReference type="GO" id="GO:0009882">
    <property type="term" value="F:blue light photoreceptor activity"/>
    <property type="evidence" value="ECO:0007669"/>
    <property type="project" value="InterPro"/>
</dbReference>
<proteinExistence type="predicted"/>
<protein>
    <recommendedName>
        <fullName evidence="1">BLUF domain-containing protein</fullName>
    </recommendedName>
</protein>
<evidence type="ECO:0000313" key="3">
    <source>
        <dbReference type="Proteomes" id="UP000574769"/>
    </source>
</evidence>
<accession>A0A7W7EZK2</accession>
<organism evidence="2 3">
    <name type="scientific">Sphingomonas abaci</name>
    <dbReference type="NCBI Taxonomy" id="237611"/>
    <lineage>
        <taxon>Bacteria</taxon>
        <taxon>Pseudomonadati</taxon>
        <taxon>Pseudomonadota</taxon>
        <taxon>Alphaproteobacteria</taxon>
        <taxon>Sphingomonadales</taxon>
        <taxon>Sphingomonadaceae</taxon>
        <taxon>Sphingomonas</taxon>
    </lineage>
</organism>
<dbReference type="SMART" id="SM01034">
    <property type="entry name" value="BLUF"/>
    <property type="match status" value="1"/>
</dbReference>
<dbReference type="InterPro" id="IPR036046">
    <property type="entry name" value="Acylphosphatase-like_dom_sf"/>
</dbReference>
<keyword evidence="3" id="KW-1185">Reference proteome</keyword>
<dbReference type="EMBL" id="JACHNY010000003">
    <property type="protein sequence ID" value="MBB4617510.1"/>
    <property type="molecule type" value="Genomic_DNA"/>
</dbReference>
<dbReference type="PROSITE" id="PS50925">
    <property type="entry name" value="BLUF"/>
    <property type="match status" value="1"/>
</dbReference>
<dbReference type="RefSeq" id="WP_184113409.1">
    <property type="nucleotide sequence ID" value="NZ_JACHNY010000003.1"/>
</dbReference>
<dbReference type="InterPro" id="IPR007024">
    <property type="entry name" value="BLUF_domain"/>
</dbReference>
<dbReference type="Gene3D" id="3.30.70.100">
    <property type="match status" value="1"/>
</dbReference>
<reference evidence="2 3" key="1">
    <citation type="submission" date="2020-08" db="EMBL/GenBank/DDBJ databases">
        <title>Genomic Encyclopedia of Type Strains, Phase IV (KMG-IV): sequencing the most valuable type-strain genomes for metagenomic binning, comparative biology and taxonomic classification.</title>
        <authorList>
            <person name="Goeker M."/>
        </authorList>
    </citation>
    <scope>NUCLEOTIDE SEQUENCE [LARGE SCALE GENOMIC DNA]</scope>
    <source>
        <strain evidence="2 3">DSM 15867</strain>
    </source>
</reference>
<dbReference type="AlphaFoldDB" id="A0A7W7EZK2"/>
<evidence type="ECO:0000313" key="2">
    <source>
        <dbReference type="EMBL" id="MBB4617510.1"/>
    </source>
</evidence>
<dbReference type="Proteomes" id="UP000574769">
    <property type="component" value="Unassembled WGS sequence"/>
</dbReference>
<name>A0A7W7EZK2_9SPHN</name>
<dbReference type="GO" id="GO:0071949">
    <property type="term" value="F:FAD binding"/>
    <property type="evidence" value="ECO:0007669"/>
    <property type="project" value="InterPro"/>
</dbReference>
<dbReference type="Pfam" id="PF04940">
    <property type="entry name" value="BLUF"/>
    <property type="match status" value="1"/>
</dbReference>
<feature type="domain" description="BLUF" evidence="1">
    <location>
        <begin position="1"/>
        <end position="91"/>
    </location>
</feature>